<evidence type="ECO:0000313" key="7">
    <source>
        <dbReference type="Proteomes" id="UP000237466"/>
    </source>
</evidence>
<dbReference type="KEGG" id="vvl:VV93_v1c30200"/>
<evidence type="ECO:0000313" key="3">
    <source>
        <dbReference type="EMBL" id="MBN8121232.1"/>
    </source>
</evidence>
<dbReference type="GeneID" id="93897311"/>
<dbReference type="EMBL" id="JAFKOQ010000002">
    <property type="protein sequence ID" value="MBN8121232.1"/>
    <property type="molecule type" value="Genomic_DNA"/>
</dbReference>
<evidence type="ECO:0000313" key="1">
    <source>
        <dbReference type="EMBL" id="AXX61318.1"/>
    </source>
</evidence>
<accession>A0A087IJ41</accession>
<dbReference type="InterPro" id="IPR021700">
    <property type="entry name" value="DUF3283"/>
</dbReference>
<reference evidence="1 8" key="1">
    <citation type="submission" date="2017-01" db="EMBL/GenBank/DDBJ databases">
        <title>Complete Genome Sequence of Vibrio vulnificus FORC_053.</title>
        <authorList>
            <consortium name="Food-borne Pathogen Omics Research Center"/>
            <person name="Chung H.Y."/>
            <person name="Na E.J."/>
            <person name="Song J.S."/>
            <person name="Kim H."/>
            <person name="Lee J.-H."/>
            <person name="Ryu S."/>
            <person name="Choi S.H."/>
        </authorList>
    </citation>
    <scope>NUCLEOTIDE SEQUENCE [LARGE SCALE GENOMIC DNA]</scope>
    <source>
        <strain evidence="1 8">FORC_053</strain>
    </source>
</reference>
<dbReference type="EMBL" id="CP019291">
    <property type="protein sequence ID" value="AXX61318.1"/>
    <property type="molecule type" value="Genomic_DNA"/>
</dbReference>
<proteinExistence type="predicted"/>
<dbReference type="Proteomes" id="UP000664056">
    <property type="component" value="Unassembled WGS sequence"/>
</dbReference>
<reference evidence="4 6" key="2">
    <citation type="submission" date="2017-12" db="EMBL/GenBank/DDBJ databases">
        <title>FDA dAtabase for Regulatory Grade micrObial Sequences (FDA-ARGOS): Supporting development and validation of Infectious Disease Dx tests.</title>
        <authorList>
            <person name="Hoffmann M."/>
            <person name="Allard M."/>
            <person name="Evans P."/>
            <person name="Brown E."/>
            <person name="Tallon L.J."/>
            <person name="Sadzewicz L."/>
            <person name="Sengamalay N."/>
            <person name="Ott S."/>
            <person name="Godinez A."/>
            <person name="Nagaraj S."/>
            <person name="Vavikolanu K."/>
            <person name="Aluvathingal J."/>
            <person name="Nadendla S."/>
            <person name="Hobson J."/>
            <person name="Sichtig H."/>
        </authorList>
    </citation>
    <scope>NUCLEOTIDE SEQUENCE [LARGE SCALE GENOMIC DNA]</scope>
    <source>
        <strain evidence="6">ATCC 29307</strain>
        <strain evidence="4">FDAARGOS_118</strain>
    </source>
</reference>
<evidence type="ECO:0000313" key="5">
    <source>
        <dbReference type="EMBL" id="POB43833.1"/>
    </source>
</evidence>
<evidence type="ECO:0000313" key="4">
    <source>
        <dbReference type="EMBL" id="PNM77120.1"/>
    </source>
</evidence>
<dbReference type="Proteomes" id="UP000263418">
    <property type="component" value="Chromosome 2"/>
</dbReference>
<dbReference type="EMBL" id="DACRBY010000011">
    <property type="protein sequence ID" value="HAS8540196.1"/>
    <property type="molecule type" value="Genomic_DNA"/>
</dbReference>
<evidence type="ECO:0000313" key="8">
    <source>
        <dbReference type="Proteomes" id="UP000263418"/>
    </source>
</evidence>
<reference evidence="3" key="6">
    <citation type="submission" date="2021-03" db="EMBL/GenBank/DDBJ databases">
        <title>Study of the foodborne Vibrio vulnificus isolates from China.</title>
        <authorList>
            <person name="Zheng Z."/>
            <person name="Ye L."/>
        </authorList>
    </citation>
    <scope>NUCLEOTIDE SEQUENCE</scope>
    <source>
        <strain evidence="3">Vv1582</strain>
    </source>
</reference>
<dbReference type="OrthoDB" id="5918317at2"/>
<keyword evidence="6" id="KW-1185">Reference proteome</keyword>
<organism evidence="2 9">
    <name type="scientific">Vibrio vulnificus</name>
    <dbReference type="NCBI Taxonomy" id="672"/>
    <lineage>
        <taxon>Bacteria</taxon>
        <taxon>Pseudomonadati</taxon>
        <taxon>Pseudomonadota</taxon>
        <taxon>Gammaproteobacteria</taxon>
        <taxon>Vibrionales</taxon>
        <taxon>Vibrionaceae</taxon>
        <taxon>Vibrio</taxon>
    </lineage>
</organism>
<dbReference type="Proteomes" id="UP000054370">
    <property type="component" value="Unassembled WGS sequence"/>
</dbReference>
<dbReference type="RefSeq" id="WP_011082075.1">
    <property type="nucleotide sequence ID" value="NZ_AP026553.1"/>
</dbReference>
<dbReference type="AlphaFoldDB" id="A0A087IJ41"/>
<evidence type="ECO:0000313" key="2">
    <source>
        <dbReference type="EMBL" id="HAS8540196.1"/>
    </source>
</evidence>
<name>A0A087IJ41_VIBVL</name>
<reference evidence="2" key="5">
    <citation type="submission" date="2019-01" db="EMBL/GenBank/DDBJ databases">
        <authorList>
            <consortium name="NCBI Pathogen Detection Project"/>
        </authorList>
    </citation>
    <scope>NUCLEOTIDE SEQUENCE</scope>
    <source>
        <strain evidence="2">BCW_3452</strain>
    </source>
</reference>
<dbReference type="EMBL" id="PDGH01000126">
    <property type="protein sequence ID" value="POB43833.1"/>
    <property type="molecule type" value="Genomic_DNA"/>
</dbReference>
<evidence type="ECO:0000313" key="9">
    <source>
        <dbReference type="Proteomes" id="UP000863257"/>
    </source>
</evidence>
<gene>
    <name evidence="4" type="ORF">AL548_000680</name>
    <name evidence="5" type="ORF">CRN52_19055</name>
    <name evidence="1" type="ORF">FORC53_2979</name>
    <name evidence="2" type="ORF">I7730_10395</name>
    <name evidence="3" type="ORF">J0J18_05785</name>
</gene>
<dbReference type="Pfam" id="PF11686">
    <property type="entry name" value="DUF3283"/>
    <property type="match status" value="1"/>
</dbReference>
<dbReference type="OMA" id="SFLVWKL"/>
<evidence type="ECO:0000313" key="6">
    <source>
        <dbReference type="Proteomes" id="UP000054370"/>
    </source>
</evidence>
<protein>
    <submittedName>
        <fullName evidence="4">DUF3283 domain-containing protein</fullName>
    </submittedName>
    <submittedName>
        <fullName evidence="2">DUF3283 family protein</fullName>
    </submittedName>
</protein>
<dbReference type="Proteomes" id="UP000237466">
    <property type="component" value="Unassembled WGS sequence"/>
</dbReference>
<dbReference type="Proteomes" id="UP000863257">
    <property type="component" value="Unassembled WGS sequence"/>
</dbReference>
<dbReference type="EMBL" id="LOSH02000001">
    <property type="protein sequence ID" value="PNM77120.1"/>
    <property type="molecule type" value="Genomic_DNA"/>
</dbReference>
<reference evidence="5 7" key="3">
    <citation type="journal article" date="2018" name="Front. Microbiol.">
        <title>Phylogeny of Vibrio vulnificus from the Analysis of the Core-Genome: Implications for Intra-Species Taxonomy.</title>
        <authorList>
            <person name="Roig F.J."/>
            <person name="Gonzalez-Candelas F."/>
            <person name="Sanjuan E."/>
            <person name="Fouz B."/>
            <person name="Feil E.J."/>
            <person name="Llorens C."/>
            <person name="Baker-Austin C."/>
            <person name="Oliver J.D."/>
            <person name="Danin-Poleg Y."/>
            <person name="Gibas C.J."/>
            <person name="Kashi Y."/>
            <person name="Gulig P.A."/>
            <person name="Morrison S.S."/>
            <person name="Amaro C."/>
        </authorList>
    </citation>
    <scope>NUCLEOTIDE SEQUENCE [LARGE SCALE GENOMIC DNA]</scope>
    <source>
        <strain evidence="5 7">CECT4608</strain>
    </source>
</reference>
<sequence>MSFNLSLLPPDEKNRIELDKQASFLVWQLKEAKCGPDAIMTQAEKLSDPSEKAFFEQSIEKYKRVMGVA</sequence>
<reference evidence="2" key="4">
    <citation type="journal article" date="2018" name="Genome Biol.">
        <title>SKESA: strategic k-mer extension for scrupulous assemblies.</title>
        <authorList>
            <person name="Souvorov A."/>
            <person name="Agarwala R."/>
            <person name="Lipman D.J."/>
        </authorList>
    </citation>
    <scope>NUCLEOTIDE SEQUENCE</scope>
    <source>
        <strain evidence="2">BCW_3452</strain>
    </source>
</reference>